<dbReference type="OrthoDB" id="10063355at2759"/>
<name>E4XM56_OIKDI</name>
<reference evidence="1" key="1">
    <citation type="journal article" date="2010" name="Science">
        <title>Plasticity of animal genome architecture unmasked by rapid evolution of a pelagic tunicate.</title>
        <authorList>
            <person name="Denoeud F."/>
            <person name="Henriet S."/>
            <person name="Mungpakdee S."/>
            <person name="Aury J.M."/>
            <person name="Da Silva C."/>
            <person name="Brinkmann H."/>
            <person name="Mikhaleva J."/>
            <person name="Olsen L.C."/>
            <person name="Jubin C."/>
            <person name="Canestro C."/>
            <person name="Bouquet J.M."/>
            <person name="Danks G."/>
            <person name="Poulain J."/>
            <person name="Campsteijn C."/>
            <person name="Adamski M."/>
            <person name="Cross I."/>
            <person name="Yadetie F."/>
            <person name="Muffato M."/>
            <person name="Louis A."/>
            <person name="Butcher S."/>
            <person name="Tsagkogeorga G."/>
            <person name="Konrad A."/>
            <person name="Singh S."/>
            <person name="Jensen M.F."/>
            <person name="Cong E.H."/>
            <person name="Eikeseth-Otteraa H."/>
            <person name="Noel B."/>
            <person name="Anthouard V."/>
            <person name="Porcel B.M."/>
            <person name="Kachouri-Lafond R."/>
            <person name="Nishino A."/>
            <person name="Ugolini M."/>
            <person name="Chourrout P."/>
            <person name="Nishida H."/>
            <person name="Aasland R."/>
            <person name="Huzurbazar S."/>
            <person name="Westhof E."/>
            <person name="Delsuc F."/>
            <person name="Lehrach H."/>
            <person name="Reinhardt R."/>
            <person name="Weissenbach J."/>
            <person name="Roy S.W."/>
            <person name="Artiguenave F."/>
            <person name="Postlethwait J.H."/>
            <person name="Manak J.R."/>
            <person name="Thompson E.M."/>
            <person name="Jaillon O."/>
            <person name="Du Pasquier L."/>
            <person name="Boudinot P."/>
            <person name="Liberles D.A."/>
            <person name="Volff J.N."/>
            <person name="Philippe H."/>
            <person name="Lenhard B."/>
            <person name="Roest Crollius H."/>
            <person name="Wincker P."/>
            <person name="Chourrout D."/>
        </authorList>
    </citation>
    <scope>NUCLEOTIDE SEQUENCE [LARGE SCALE GENOMIC DNA]</scope>
</reference>
<organism evidence="1">
    <name type="scientific">Oikopleura dioica</name>
    <name type="common">Tunicate</name>
    <dbReference type="NCBI Taxonomy" id="34765"/>
    <lineage>
        <taxon>Eukaryota</taxon>
        <taxon>Metazoa</taxon>
        <taxon>Chordata</taxon>
        <taxon>Tunicata</taxon>
        <taxon>Appendicularia</taxon>
        <taxon>Copelata</taxon>
        <taxon>Oikopleuridae</taxon>
        <taxon>Oikopleura</taxon>
    </lineage>
</organism>
<evidence type="ECO:0000313" key="1">
    <source>
        <dbReference type="EMBL" id="CBY11063.1"/>
    </source>
</evidence>
<dbReference type="InParanoid" id="E4XM56"/>
<gene>
    <name evidence="1" type="ORF">GSOID_T00014804001</name>
</gene>
<dbReference type="Proteomes" id="UP000001307">
    <property type="component" value="Unassembled WGS sequence"/>
</dbReference>
<sequence>MNRKALFVLQGQILLNPLISIDDAFLGICMFKAGLEDRLFNIPEMIIAGMEKYNEKSDFTNLCIIANALSVHYAKFDYRCILDSLYKNSEKCSVNGYVEAEECFWRYWFKKPLSAPILSGSNYQRCGALFNNSRCSTNEDDWKVQKPNNGPCCSPNGYCVPTTWDCTCNDCVDFGELTRCRSKLNYLKKNKIQTKTRLTNTNQEKNAVPLSKLTPAVFTEESIKNT</sequence>
<dbReference type="EMBL" id="FN653074">
    <property type="protein sequence ID" value="CBY11063.1"/>
    <property type="molecule type" value="Genomic_DNA"/>
</dbReference>
<evidence type="ECO:0000313" key="2">
    <source>
        <dbReference type="Proteomes" id="UP000001307"/>
    </source>
</evidence>
<protein>
    <submittedName>
        <fullName evidence="1">Uncharacterized protein</fullName>
    </submittedName>
</protein>
<accession>E4XM56</accession>
<keyword evidence="2" id="KW-1185">Reference proteome</keyword>
<dbReference type="AlphaFoldDB" id="E4XM56"/>
<proteinExistence type="predicted"/>